<accession>A0AAV4MND6</accession>
<dbReference type="Proteomes" id="UP001054837">
    <property type="component" value="Unassembled WGS sequence"/>
</dbReference>
<organism evidence="2 3">
    <name type="scientific">Caerostris darwini</name>
    <dbReference type="NCBI Taxonomy" id="1538125"/>
    <lineage>
        <taxon>Eukaryota</taxon>
        <taxon>Metazoa</taxon>
        <taxon>Ecdysozoa</taxon>
        <taxon>Arthropoda</taxon>
        <taxon>Chelicerata</taxon>
        <taxon>Arachnida</taxon>
        <taxon>Araneae</taxon>
        <taxon>Araneomorphae</taxon>
        <taxon>Entelegynae</taxon>
        <taxon>Araneoidea</taxon>
        <taxon>Araneidae</taxon>
        <taxon>Caerostris</taxon>
    </lineage>
</organism>
<evidence type="ECO:0000313" key="3">
    <source>
        <dbReference type="Proteomes" id="UP001054837"/>
    </source>
</evidence>
<dbReference type="EMBL" id="BPLQ01000574">
    <property type="protein sequence ID" value="GIX73047.1"/>
    <property type="molecule type" value="Genomic_DNA"/>
</dbReference>
<name>A0AAV4MND6_9ARAC</name>
<evidence type="ECO:0000256" key="1">
    <source>
        <dbReference type="SAM" id="MobiDB-lite"/>
    </source>
</evidence>
<reference evidence="2 3" key="1">
    <citation type="submission" date="2021-06" db="EMBL/GenBank/DDBJ databases">
        <title>Caerostris darwini draft genome.</title>
        <authorList>
            <person name="Kono N."/>
            <person name="Arakawa K."/>
        </authorList>
    </citation>
    <scope>NUCLEOTIDE SEQUENCE [LARGE SCALE GENOMIC DNA]</scope>
</reference>
<gene>
    <name evidence="2" type="ORF">CDAR_244791</name>
</gene>
<feature type="region of interest" description="Disordered" evidence="1">
    <location>
        <begin position="69"/>
        <end position="101"/>
    </location>
</feature>
<feature type="compositionally biased region" description="Basic and acidic residues" evidence="1">
    <location>
        <begin position="75"/>
        <end position="86"/>
    </location>
</feature>
<comment type="caution">
    <text evidence="2">The sequence shown here is derived from an EMBL/GenBank/DDBJ whole genome shotgun (WGS) entry which is preliminary data.</text>
</comment>
<dbReference type="AlphaFoldDB" id="A0AAV4MND6"/>
<protein>
    <submittedName>
        <fullName evidence="2">Uncharacterized protein</fullName>
    </submittedName>
</protein>
<keyword evidence="3" id="KW-1185">Reference proteome</keyword>
<proteinExistence type="predicted"/>
<sequence>MVLITRFYEEILKSPAIQKPRNVCEQKFSLLLAKLGNKNFRAKLPRKSFRNNFLSPYRHLDETCANFSSTNSARETSRRANFHQDSESGGMTGRAFPTAKK</sequence>
<evidence type="ECO:0000313" key="2">
    <source>
        <dbReference type="EMBL" id="GIX73047.1"/>
    </source>
</evidence>